<dbReference type="Pfam" id="PF08818">
    <property type="entry name" value="DUF1801"/>
    <property type="match status" value="1"/>
</dbReference>
<gene>
    <name evidence="2" type="ORF">DYU11_24165</name>
</gene>
<reference evidence="2 3" key="1">
    <citation type="submission" date="2018-08" db="EMBL/GenBank/DDBJ databases">
        <title>Fibrisoma montanum sp. nov., isolated from Danxia mountain soil.</title>
        <authorList>
            <person name="Huang Y."/>
        </authorList>
    </citation>
    <scope>NUCLEOTIDE SEQUENCE [LARGE SCALE GENOMIC DNA]</scope>
    <source>
        <strain evidence="2 3">HYT19</strain>
    </source>
</reference>
<proteinExistence type="predicted"/>
<dbReference type="EMBL" id="QXED01000007">
    <property type="protein sequence ID" value="RIV20072.1"/>
    <property type="molecule type" value="Genomic_DNA"/>
</dbReference>
<dbReference type="OrthoDB" id="9811812at2"/>
<keyword evidence="3" id="KW-1185">Reference proteome</keyword>
<dbReference type="InterPro" id="IPR014922">
    <property type="entry name" value="YdhG-like"/>
</dbReference>
<feature type="domain" description="YdhG-like" evidence="1">
    <location>
        <begin position="19"/>
        <end position="123"/>
    </location>
</feature>
<evidence type="ECO:0000313" key="3">
    <source>
        <dbReference type="Proteomes" id="UP000283523"/>
    </source>
</evidence>
<dbReference type="SUPFAM" id="SSF159888">
    <property type="entry name" value="YdhG-like"/>
    <property type="match status" value="1"/>
</dbReference>
<dbReference type="AlphaFoldDB" id="A0A418M2W1"/>
<protein>
    <submittedName>
        <fullName evidence="2">DUF1801 domain-containing protein</fullName>
    </submittedName>
</protein>
<name>A0A418M2W1_9BACT</name>
<organism evidence="2 3">
    <name type="scientific">Fibrisoma montanum</name>
    <dbReference type="NCBI Taxonomy" id="2305895"/>
    <lineage>
        <taxon>Bacteria</taxon>
        <taxon>Pseudomonadati</taxon>
        <taxon>Bacteroidota</taxon>
        <taxon>Cytophagia</taxon>
        <taxon>Cytophagales</taxon>
        <taxon>Spirosomataceae</taxon>
        <taxon>Fibrisoma</taxon>
    </lineage>
</organism>
<accession>A0A418M2W1</accession>
<evidence type="ECO:0000313" key="2">
    <source>
        <dbReference type="EMBL" id="RIV20072.1"/>
    </source>
</evidence>
<comment type="caution">
    <text evidence="2">The sequence shown here is derived from an EMBL/GenBank/DDBJ whole genome shotgun (WGS) entry which is preliminary data.</text>
</comment>
<evidence type="ECO:0000259" key="1">
    <source>
        <dbReference type="Pfam" id="PF08818"/>
    </source>
</evidence>
<sequence>MPVNKEVTQFLDQLDHPLRQQIETLRGIIVQADNRLAESIKWNGPNYSIGNEDRITMKIQPPNQIQLIFHRGVKVTEQPKQQLIKDEAGILVWRGNDRAIASFVSLSSITSVQNTLTQLVQTWLVATTD</sequence>
<dbReference type="Proteomes" id="UP000283523">
    <property type="component" value="Unassembled WGS sequence"/>
</dbReference>